<feature type="transmembrane region" description="Helical" evidence="1">
    <location>
        <begin position="39"/>
        <end position="59"/>
    </location>
</feature>
<protein>
    <submittedName>
        <fullName evidence="3">Flp pilus assembly protein TadG</fullName>
    </submittedName>
</protein>
<reference evidence="4" key="1">
    <citation type="submission" date="2017-01" db="EMBL/GenBank/DDBJ databases">
        <authorList>
            <person name="Varghese N."/>
            <person name="Submissions S."/>
        </authorList>
    </citation>
    <scope>NUCLEOTIDE SEQUENCE [LARGE SCALE GENOMIC DNA]</scope>
    <source>
        <strain evidence="4">DSM 29430</strain>
    </source>
</reference>
<dbReference type="SUPFAM" id="SSF53300">
    <property type="entry name" value="vWA-like"/>
    <property type="match status" value="1"/>
</dbReference>
<dbReference type="EMBL" id="FTOQ01000001">
    <property type="protein sequence ID" value="SIS60373.1"/>
    <property type="molecule type" value="Genomic_DNA"/>
</dbReference>
<dbReference type="InterPro" id="IPR002035">
    <property type="entry name" value="VWF_A"/>
</dbReference>
<keyword evidence="1" id="KW-0812">Transmembrane</keyword>
<organism evidence="3 4">
    <name type="scientific">Roseivivax lentus</name>
    <dbReference type="NCBI Taxonomy" id="633194"/>
    <lineage>
        <taxon>Bacteria</taxon>
        <taxon>Pseudomonadati</taxon>
        <taxon>Pseudomonadota</taxon>
        <taxon>Alphaproteobacteria</taxon>
        <taxon>Rhodobacterales</taxon>
        <taxon>Roseobacteraceae</taxon>
        <taxon>Roseivivax</taxon>
    </lineage>
</organism>
<dbReference type="InterPro" id="IPR028087">
    <property type="entry name" value="Tad_N"/>
</dbReference>
<keyword evidence="1" id="KW-0472">Membrane</keyword>
<sequence>MSKVFGDVNSACRQPHGLQRTNRDFLQHFWTEQDGSMSYLALTTALIMMAFGGIGVDLMHAELKRTKIQNALDRAVLAAAAIENERDAETVVRDYFRVQGIEGTLVNISPVEHMNYRRVTANGQQFMPTNFMQLLGIDNLHAEGLATAENGIANIEVALILDISGSMTGSKLEQLKKAASTFVDNALSSEASKASTSISIVPFNATVNMGTTLPDYIAFDRQHEYSSCAVFADDAFTQTALDASTPLEQLGEFDPYSTDTVAGQADQHWCHGGDTASIVVHSSDPNALKNQIATLTAGGNKAIDVGMKWGVSLLDPTARDVVRKMVEDGLIKADHAQRPAEYRAGETQKYIVLMTDGKNTTQYDLKPELKSSDALTGIYVNTQGTEDLADDDYSVRVDPVPNLTTDHFPAWAQAISNFVMYFDVDHDGAWDVAHKVEDMPDMAPRDLDAFLDKAVKLAAANDPSIGGIQQLTGASIKGGVQTSLHFAVRDNQNGPLPDQGPVMNTGPLPGETWTFADVEAISASTEGTTEGDGPHSYFWTRLAEIEDARYQPSIDGLESNPANVHELTYNDLFHRFGTRVAAELLLERPYTDGLVDSERYETLTSPYRVIADGSVADGRLSQVCGAAKENGVVVYAIGVEAPEEGRAAMRDCASSPSHFFDVEGDDLENTFSGIARNLTELRLIQ</sequence>
<dbReference type="AlphaFoldDB" id="A0A1N7KFK0"/>
<dbReference type="Gene3D" id="3.40.50.410">
    <property type="entry name" value="von Willebrand factor, type A domain"/>
    <property type="match status" value="2"/>
</dbReference>
<dbReference type="Proteomes" id="UP000186684">
    <property type="component" value="Unassembled WGS sequence"/>
</dbReference>
<dbReference type="Pfam" id="PF00092">
    <property type="entry name" value="VWA"/>
    <property type="match status" value="1"/>
</dbReference>
<evidence type="ECO:0000313" key="4">
    <source>
        <dbReference type="Proteomes" id="UP000186684"/>
    </source>
</evidence>
<keyword evidence="1" id="KW-1133">Transmembrane helix</keyword>
<evidence type="ECO:0000313" key="3">
    <source>
        <dbReference type="EMBL" id="SIS60373.1"/>
    </source>
</evidence>
<dbReference type="STRING" id="633194.SAMN05421759_101712"/>
<evidence type="ECO:0000259" key="2">
    <source>
        <dbReference type="PROSITE" id="PS50234"/>
    </source>
</evidence>
<dbReference type="Pfam" id="PF13400">
    <property type="entry name" value="Tad"/>
    <property type="match status" value="1"/>
</dbReference>
<evidence type="ECO:0000256" key="1">
    <source>
        <dbReference type="SAM" id="Phobius"/>
    </source>
</evidence>
<name>A0A1N7KFK0_9RHOB</name>
<keyword evidence="4" id="KW-1185">Reference proteome</keyword>
<accession>A0A1N7KFK0</accession>
<feature type="domain" description="VWFA" evidence="2">
    <location>
        <begin position="156"/>
        <end position="454"/>
    </location>
</feature>
<gene>
    <name evidence="3" type="ORF">SAMN05421759_101712</name>
</gene>
<dbReference type="PROSITE" id="PS50234">
    <property type="entry name" value="VWFA"/>
    <property type="match status" value="1"/>
</dbReference>
<dbReference type="InterPro" id="IPR036465">
    <property type="entry name" value="vWFA_dom_sf"/>
</dbReference>
<proteinExistence type="predicted"/>